<keyword evidence="5 7" id="KW-1133">Transmembrane helix</keyword>
<dbReference type="PROSITE" id="PS50928">
    <property type="entry name" value="ABC_TM1"/>
    <property type="match status" value="1"/>
</dbReference>
<evidence type="ECO:0000259" key="8">
    <source>
        <dbReference type="PROSITE" id="PS50928"/>
    </source>
</evidence>
<evidence type="ECO:0000256" key="1">
    <source>
        <dbReference type="ARBA" id="ARBA00004651"/>
    </source>
</evidence>
<feature type="transmembrane region" description="Helical" evidence="7">
    <location>
        <begin position="282"/>
        <end position="301"/>
    </location>
</feature>
<comment type="subcellular location">
    <subcellularLocation>
        <location evidence="1 7">Cell membrane</location>
        <topology evidence="1 7">Multi-pass membrane protein</topology>
    </subcellularLocation>
</comment>
<keyword evidence="2 7" id="KW-0813">Transport</keyword>
<organism evidence="9 10">
    <name type="scientific">Corynebacterium doosanense CAU 212 = DSM 45436</name>
    <dbReference type="NCBI Taxonomy" id="558173"/>
    <lineage>
        <taxon>Bacteria</taxon>
        <taxon>Bacillati</taxon>
        <taxon>Actinomycetota</taxon>
        <taxon>Actinomycetes</taxon>
        <taxon>Mycobacteriales</taxon>
        <taxon>Corynebacteriaceae</taxon>
        <taxon>Corynebacterium</taxon>
    </lineage>
</organism>
<evidence type="ECO:0000256" key="6">
    <source>
        <dbReference type="ARBA" id="ARBA00023136"/>
    </source>
</evidence>
<evidence type="ECO:0000313" key="10">
    <source>
        <dbReference type="Proteomes" id="UP000029914"/>
    </source>
</evidence>
<evidence type="ECO:0000313" key="9">
    <source>
        <dbReference type="EMBL" id="AIT60424.1"/>
    </source>
</evidence>
<dbReference type="GO" id="GO:0055085">
    <property type="term" value="P:transmembrane transport"/>
    <property type="evidence" value="ECO:0007669"/>
    <property type="project" value="InterPro"/>
</dbReference>
<keyword evidence="4 7" id="KW-0812">Transmembrane</keyword>
<feature type="domain" description="ABC transmembrane type-1" evidence="8">
    <location>
        <begin position="91"/>
        <end position="305"/>
    </location>
</feature>
<evidence type="ECO:0000256" key="2">
    <source>
        <dbReference type="ARBA" id="ARBA00022448"/>
    </source>
</evidence>
<feature type="transmembrane region" description="Helical" evidence="7">
    <location>
        <begin position="240"/>
        <end position="262"/>
    </location>
</feature>
<keyword evidence="10" id="KW-1185">Reference proteome</keyword>
<evidence type="ECO:0000256" key="3">
    <source>
        <dbReference type="ARBA" id="ARBA00022475"/>
    </source>
</evidence>
<dbReference type="Pfam" id="PF00528">
    <property type="entry name" value="BPD_transp_1"/>
    <property type="match status" value="1"/>
</dbReference>
<name>A0A097IE70_9CORY</name>
<dbReference type="GO" id="GO:0005886">
    <property type="term" value="C:plasma membrane"/>
    <property type="evidence" value="ECO:0007669"/>
    <property type="project" value="UniProtKB-SubCell"/>
</dbReference>
<dbReference type="CDD" id="cd06261">
    <property type="entry name" value="TM_PBP2"/>
    <property type="match status" value="1"/>
</dbReference>
<dbReference type="EMBL" id="CP006764">
    <property type="protein sequence ID" value="AIT60424.1"/>
    <property type="molecule type" value="Genomic_DNA"/>
</dbReference>
<keyword evidence="6 7" id="KW-0472">Membrane</keyword>
<feature type="transmembrane region" description="Helical" evidence="7">
    <location>
        <begin position="131"/>
        <end position="158"/>
    </location>
</feature>
<reference evidence="9 10" key="1">
    <citation type="submission" date="2013-09" db="EMBL/GenBank/DDBJ databases">
        <title>Complete genome sequence of Corynebacterium doosanense CAU 212(T) (=DSM 45436(T)), isolated from activated sludge.</title>
        <authorList>
            <person name="Schaffert L."/>
            <person name="Albersmeier A."/>
            <person name="Kalinowski J."/>
            <person name="Ruckert C."/>
        </authorList>
    </citation>
    <scope>NUCLEOTIDE SEQUENCE [LARGE SCALE GENOMIC DNA]</scope>
    <source>
        <strain evidence="9 10">CAU 212</strain>
    </source>
</reference>
<dbReference type="PANTHER" id="PTHR43163:SF9">
    <property type="entry name" value="ABC TRANSPORTER PERMEASE PROTEIN"/>
    <property type="match status" value="1"/>
</dbReference>
<dbReference type="SUPFAM" id="SSF161098">
    <property type="entry name" value="MetI-like"/>
    <property type="match status" value="1"/>
</dbReference>
<protein>
    <submittedName>
        <fullName evidence="9">ABC transporter permease</fullName>
    </submittedName>
</protein>
<dbReference type="AlphaFoldDB" id="A0A097IE70"/>
<dbReference type="STRING" id="558173.CDOO_03540"/>
<dbReference type="HOGENOM" id="CLU_036879_0_2_11"/>
<gene>
    <name evidence="9" type="ORF">CDOO_03540</name>
</gene>
<dbReference type="eggNOG" id="COG0601">
    <property type="taxonomic scope" value="Bacteria"/>
</dbReference>
<dbReference type="Gene3D" id="1.10.3720.10">
    <property type="entry name" value="MetI-like"/>
    <property type="match status" value="1"/>
</dbReference>
<dbReference type="InterPro" id="IPR035906">
    <property type="entry name" value="MetI-like_sf"/>
</dbReference>
<evidence type="ECO:0000256" key="4">
    <source>
        <dbReference type="ARBA" id="ARBA00022692"/>
    </source>
</evidence>
<dbReference type="InterPro" id="IPR000515">
    <property type="entry name" value="MetI-like"/>
</dbReference>
<dbReference type="PANTHER" id="PTHR43163">
    <property type="entry name" value="DIPEPTIDE TRANSPORT SYSTEM PERMEASE PROTEIN DPPB-RELATED"/>
    <property type="match status" value="1"/>
</dbReference>
<dbReference type="RefSeq" id="WP_018021152.1">
    <property type="nucleotide sequence ID" value="NZ_AQUX01000002.1"/>
</dbReference>
<comment type="similarity">
    <text evidence="7">Belongs to the binding-protein-dependent transport system permease family.</text>
</comment>
<feature type="transmembrane region" description="Helical" evidence="7">
    <location>
        <begin position="95"/>
        <end position="119"/>
    </location>
</feature>
<evidence type="ECO:0000256" key="7">
    <source>
        <dbReference type="RuleBase" id="RU363032"/>
    </source>
</evidence>
<accession>A0A097IE70</accession>
<proteinExistence type="inferred from homology"/>
<feature type="transmembrane region" description="Helical" evidence="7">
    <location>
        <begin position="178"/>
        <end position="199"/>
    </location>
</feature>
<evidence type="ECO:0000256" key="5">
    <source>
        <dbReference type="ARBA" id="ARBA00022989"/>
    </source>
</evidence>
<keyword evidence="3" id="KW-1003">Cell membrane</keyword>
<dbReference type="OrthoDB" id="147639at2"/>
<dbReference type="KEGG" id="cdo:CDOO_03540"/>
<sequence length="316" mass="33249">MALVRIPLLVLSVTFVAFVLVEISPLDPISQYAANMQGASAAQIDAATRLWGLDQPWWQRYLGWLGGMLTGDFGQSSLLREPVGPVLLSGALNSLLLMSLAWVISGVVGYALGLVSGALRGKLPDRLITGLCLLFSSTPAFVVGLVLLLVFGLALGWVPLGLSQPLGVESAQVTPGERLSHVVLPAATVALVGISSVTLHTRQALIDVLNTDMAKFARARGLSTRQIVTRHGLRTTILPALMLQFANLSALLGGSTLAEVVFSYRGLGQLTVSAALASDVPLLLGAVTVLGLIVVVGNLVADELARRVDPRIGVRR</sequence>
<dbReference type="Proteomes" id="UP000029914">
    <property type="component" value="Chromosome"/>
</dbReference>